<dbReference type="EMBL" id="FNUG01000001">
    <property type="protein sequence ID" value="SEE53113.1"/>
    <property type="molecule type" value="Genomic_DNA"/>
</dbReference>
<reference evidence="3 4" key="1">
    <citation type="submission" date="2016-10" db="EMBL/GenBank/DDBJ databases">
        <authorList>
            <person name="de Groot N.N."/>
        </authorList>
    </citation>
    <scope>NUCLEOTIDE SEQUENCE [LARGE SCALE GENOMIC DNA]</scope>
    <source>
        <strain evidence="3 4">DSM 23553</strain>
    </source>
</reference>
<sequence length="180" mass="21443">MRLLYALLIMALFAGCQDIQKTPKPEDLISKDKMVDVLTEISLLHGARSYNVNLLEEKGIDPNKYIYEKYDIDSLQLVKSNDYYAANYRDYQDIYNNVKERLEALKVEYDTIRVREERRKDSLRKLERDTLLEDSIRKPERDSLLQDSIRRPRKDSLLLKKFRRGDKQLPVPMSRRDSIR</sequence>
<keyword evidence="4" id="KW-1185">Reference proteome</keyword>
<protein>
    <recommendedName>
        <fullName evidence="2">DUF4296 domain-containing protein</fullName>
    </recommendedName>
</protein>
<dbReference type="AlphaFoldDB" id="A0A1H5JKL7"/>
<feature type="coiled-coil region" evidence="1">
    <location>
        <begin position="88"/>
        <end position="115"/>
    </location>
</feature>
<evidence type="ECO:0000259" key="2">
    <source>
        <dbReference type="Pfam" id="PF14129"/>
    </source>
</evidence>
<dbReference type="STRING" id="390640.SAMN04488034_101769"/>
<dbReference type="RefSeq" id="WP_093111864.1">
    <property type="nucleotide sequence ID" value="NZ_FNGG01000001.1"/>
</dbReference>
<organism evidence="3 4">
    <name type="scientific">Salinimicrobium catena</name>
    <dbReference type="NCBI Taxonomy" id="390640"/>
    <lineage>
        <taxon>Bacteria</taxon>
        <taxon>Pseudomonadati</taxon>
        <taxon>Bacteroidota</taxon>
        <taxon>Flavobacteriia</taxon>
        <taxon>Flavobacteriales</taxon>
        <taxon>Flavobacteriaceae</taxon>
        <taxon>Salinimicrobium</taxon>
    </lineage>
</organism>
<feature type="domain" description="DUF4296" evidence="2">
    <location>
        <begin position="25"/>
        <end position="106"/>
    </location>
</feature>
<evidence type="ECO:0000313" key="4">
    <source>
        <dbReference type="Proteomes" id="UP000199448"/>
    </source>
</evidence>
<dbReference type="InterPro" id="IPR025381">
    <property type="entry name" value="DUF4296"/>
</dbReference>
<dbReference type="Proteomes" id="UP000199448">
    <property type="component" value="Unassembled WGS sequence"/>
</dbReference>
<evidence type="ECO:0000313" key="3">
    <source>
        <dbReference type="EMBL" id="SEE53113.1"/>
    </source>
</evidence>
<dbReference type="OrthoDB" id="1525222at2"/>
<name>A0A1H5JKL7_9FLAO</name>
<accession>A0A1H5JKL7</accession>
<gene>
    <name evidence="3" type="ORF">SAMN04488034_101769</name>
</gene>
<evidence type="ECO:0000256" key="1">
    <source>
        <dbReference type="SAM" id="Coils"/>
    </source>
</evidence>
<dbReference type="Pfam" id="PF14129">
    <property type="entry name" value="DUF4296"/>
    <property type="match status" value="1"/>
</dbReference>
<keyword evidence="1" id="KW-0175">Coiled coil</keyword>
<dbReference type="PROSITE" id="PS51257">
    <property type="entry name" value="PROKAR_LIPOPROTEIN"/>
    <property type="match status" value="1"/>
</dbReference>
<proteinExistence type="predicted"/>